<dbReference type="Proteomes" id="UP000235387">
    <property type="component" value="Unassembled WGS sequence"/>
</dbReference>
<dbReference type="Gene3D" id="3.20.20.370">
    <property type="entry name" value="Glycoside hydrolase/deacetylase"/>
    <property type="match status" value="1"/>
</dbReference>
<dbReference type="Gene3D" id="2.10.10.20">
    <property type="entry name" value="Carbohydrate-binding module superfamily 5/12"/>
    <property type="match status" value="1"/>
</dbReference>
<keyword evidence="1" id="KW-0378">Hydrolase</keyword>
<dbReference type="SUPFAM" id="SSF88713">
    <property type="entry name" value="Glycoside hydrolase/deacetylase"/>
    <property type="match status" value="1"/>
</dbReference>
<comment type="caution">
    <text evidence="4">The sequence shown here is derived from an EMBL/GenBank/DDBJ whole genome shotgun (WGS) entry which is preliminary data.</text>
</comment>
<evidence type="ECO:0000313" key="5">
    <source>
        <dbReference type="Proteomes" id="UP000235387"/>
    </source>
</evidence>
<dbReference type="GO" id="GO:0004553">
    <property type="term" value="F:hydrolase activity, hydrolyzing O-glycosyl compounds"/>
    <property type="evidence" value="ECO:0007669"/>
    <property type="project" value="InterPro"/>
</dbReference>
<protein>
    <submittedName>
        <fullName evidence="4">Carbohydrate-binding protein</fullName>
    </submittedName>
</protein>
<evidence type="ECO:0000313" key="4">
    <source>
        <dbReference type="EMBL" id="PMN88294.1"/>
    </source>
</evidence>
<dbReference type="Pfam" id="PF01522">
    <property type="entry name" value="Polysacc_deac_1"/>
    <property type="match status" value="1"/>
</dbReference>
<evidence type="ECO:0000256" key="1">
    <source>
        <dbReference type="ARBA" id="ARBA00022801"/>
    </source>
</evidence>
<reference evidence="5" key="1">
    <citation type="submission" date="2016-07" db="EMBL/GenBank/DDBJ databases">
        <title>Nontailed viruses are major unrecognized killers of bacteria in the ocean.</title>
        <authorList>
            <person name="Kauffman K."/>
            <person name="Hussain F."/>
            <person name="Yang J."/>
            <person name="Arevalo P."/>
            <person name="Brown J."/>
            <person name="Cutler M."/>
            <person name="Kelly L."/>
            <person name="Polz M.F."/>
        </authorList>
    </citation>
    <scope>NUCLEOTIDE SEQUENCE [LARGE SCALE GENOMIC DNA]</scope>
    <source>
        <strain evidence="5">10N.261.45.A10</strain>
    </source>
</reference>
<dbReference type="CDD" id="cd12215">
    <property type="entry name" value="ChiC_BD"/>
    <property type="match status" value="1"/>
</dbReference>
<feature type="domain" description="Chitin-binding type-3" evidence="3">
    <location>
        <begin position="402"/>
        <end position="446"/>
    </location>
</feature>
<sequence>MNKISRHKGSRFTQSVAITAILSSSMLFVASPSFSGTITLDASQHSPIPVNITPMFVSFGFDDNLDVDGMTWALAFLNSRKNPQGADAFANAPLSASFFMHCSPARTNEDVLQLWRKANKAGHDIGNHTETHPDDKVNWNPLESWMTAEEWQEEVARCNALLLAAESEGGIGVETVSGFRAPFLTYNENTLAAIADNAITYDVSFPAGITPEHDGTNNYWPHTLHDGSKEHNLAINGGWKPPVSEQASLWEVPLHTLIVPPDSEVEKYGLTYSLRDKIASRVPWFDAVSGKGDNFDWNLYSEPAWGAAGLNEDDVVAIYKYNLDLRLRGNKAPLVLGLHSGFYGYVNGQEHFGMPETTVENRRRVLERFTDYALSKSSVRFVNHKQLIDWMKAPDALTLCPNEEWSVYETYRSGDTVTYNGKKYLASWWTTQQIPALYDNSPWQEITACTPRTE</sequence>
<dbReference type="PANTHER" id="PTHR45985:SF3">
    <property type="entry name" value="CHITIN DEACETYLASE-LIKE 4"/>
    <property type="match status" value="1"/>
</dbReference>
<evidence type="ECO:0000259" key="3">
    <source>
        <dbReference type="SMART" id="SM00495"/>
    </source>
</evidence>
<dbReference type="SMART" id="SM00495">
    <property type="entry name" value="ChtBD3"/>
    <property type="match status" value="1"/>
</dbReference>
<dbReference type="RefSeq" id="WP_102392242.1">
    <property type="nucleotide sequence ID" value="NZ_MDAL01000060.1"/>
</dbReference>
<dbReference type="InterPro" id="IPR036573">
    <property type="entry name" value="CBM_sf_5/12"/>
</dbReference>
<dbReference type="GO" id="GO:0016810">
    <property type="term" value="F:hydrolase activity, acting on carbon-nitrogen (but not peptide) bonds"/>
    <property type="evidence" value="ECO:0007669"/>
    <property type="project" value="InterPro"/>
</dbReference>
<dbReference type="InterPro" id="IPR052740">
    <property type="entry name" value="CE4"/>
</dbReference>
<gene>
    <name evidence="4" type="ORF">BCT23_07675</name>
</gene>
<dbReference type="GO" id="GO:0030246">
    <property type="term" value="F:carbohydrate binding"/>
    <property type="evidence" value="ECO:0007669"/>
    <property type="project" value="InterPro"/>
</dbReference>
<name>A0A2N7L4I1_9GAMM</name>
<proteinExistence type="predicted"/>
<feature type="signal peptide" evidence="2">
    <location>
        <begin position="1"/>
        <end position="35"/>
    </location>
</feature>
<feature type="chain" id="PRO_5014653187" evidence="2">
    <location>
        <begin position="36"/>
        <end position="454"/>
    </location>
</feature>
<accession>A0A2N7L4I1</accession>
<organism evidence="4 5">
    <name type="scientific">Enterovibrio norvegicus</name>
    <dbReference type="NCBI Taxonomy" id="188144"/>
    <lineage>
        <taxon>Bacteria</taxon>
        <taxon>Pseudomonadati</taxon>
        <taxon>Pseudomonadota</taxon>
        <taxon>Gammaproteobacteria</taxon>
        <taxon>Vibrionales</taxon>
        <taxon>Vibrionaceae</taxon>
        <taxon>Enterovibrio</taxon>
    </lineage>
</organism>
<dbReference type="EMBL" id="MDAL01000060">
    <property type="protein sequence ID" value="PMN88294.1"/>
    <property type="molecule type" value="Genomic_DNA"/>
</dbReference>
<dbReference type="AlphaFoldDB" id="A0A2N7L4I1"/>
<dbReference type="Pfam" id="PF02839">
    <property type="entry name" value="CBM_5_12"/>
    <property type="match status" value="1"/>
</dbReference>
<dbReference type="SUPFAM" id="SSF51055">
    <property type="entry name" value="Carbohydrate binding domain"/>
    <property type="match status" value="1"/>
</dbReference>
<dbReference type="InterPro" id="IPR003610">
    <property type="entry name" value="CBM5/12"/>
</dbReference>
<dbReference type="GO" id="GO:0005576">
    <property type="term" value="C:extracellular region"/>
    <property type="evidence" value="ECO:0007669"/>
    <property type="project" value="InterPro"/>
</dbReference>
<evidence type="ECO:0000256" key="2">
    <source>
        <dbReference type="SAM" id="SignalP"/>
    </source>
</evidence>
<keyword evidence="2" id="KW-0732">Signal</keyword>
<dbReference type="GO" id="GO:0005975">
    <property type="term" value="P:carbohydrate metabolic process"/>
    <property type="evidence" value="ECO:0007669"/>
    <property type="project" value="InterPro"/>
</dbReference>
<dbReference type="PANTHER" id="PTHR45985">
    <property type="match status" value="1"/>
</dbReference>
<dbReference type="InterPro" id="IPR002509">
    <property type="entry name" value="NODB_dom"/>
</dbReference>
<dbReference type="InterPro" id="IPR011330">
    <property type="entry name" value="Glyco_hydro/deAcase_b/a-brl"/>
</dbReference>